<dbReference type="PANTHER" id="PTHR11820">
    <property type="entry name" value="ACYLPYRUVASE"/>
    <property type="match status" value="1"/>
</dbReference>
<dbReference type="PANTHER" id="PTHR11820:SF90">
    <property type="entry name" value="FLUTATHIONE S-TRANSFERASE"/>
    <property type="match status" value="1"/>
</dbReference>
<dbReference type="RefSeq" id="WP_043920068.1">
    <property type="nucleotide sequence ID" value="NZ_FZPF01000001.1"/>
</dbReference>
<accession>A0A0D1EDH1</accession>
<name>A0A0D1EDH1_9RHOB</name>
<keyword evidence="1" id="KW-0479">Metal-binding</keyword>
<dbReference type="SUPFAM" id="SSF56529">
    <property type="entry name" value="FAH"/>
    <property type="match status" value="1"/>
</dbReference>
<dbReference type="Pfam" id="PF01557">
    <property type="entry name" value="FAA_hydrolase"/>
    <property type="match status" value="1"/>
</dbReference>
<evidence type="ECO:0000256" key="1">
    <source>
        <dbReference type="ARBA" id="ARBA00022723"/>
    </source>
</evidence>
<feature type="domain" description="Fumarylacetoacetase-like C-terminal" evidence="2">
    <location>
        <begin position="28"/>
        <end position="225"/>
    </location>
</feature>
<organism evidence="3 4">
    <name type="scientific">Jannaschia aquimarina</name>
    <dbReference type="NCBI Taxonomy" id="935700"/>
    <lineage>
        <taxon>Bacteria</taxon>
        <taxon>Pseudomonadati</taxon>
        <taxon>Pseudomonadota</taxon>
        <taxon>Alphaproteobacteria</taxon>
        <taxon>Rhodobacterales</taxon>
        <taxon>Roseobacteraceae</taxon>
        <taxon>Jannaschia</taxon>
    </lineage>
</organism>
<gene>
    <name evidence="3" type="primary">nagK</name>
    <name evidence="3" type="ORF">jaqu_33110</name>
</gene>
<dbReference type="Proteomes" id="UP000032232">
    <property type="component" value="Unassembled WGS sequence"/>
</dbReference>
<dbReference type="InterPro" id="IPR011234">
    <property type="entry name" value="Fumarylacetoacetase-like_C"/>
</dbReference>
<dbReference type="AlphaFoldDB" id="A0A0D1EDH1"/>
<dbReference type="GO" id="GO:0018773">
    <property type="term" value="F:acetylpyruvate hydrolase activity"/>
    <property type="evidence" value="ECO:0007669"/>
    <property type="project" value="TreeGrafter"/>
</dbReference>
<dbReference type="STRING" id="935700.jaqu_33110"/>
<sequence>MTDFLFDPPEPVALSLAGGSARIPVRRIFCVGRNYAAHAAEMGAEVDREAPFYFTKSAPHLRAGGGTVAYPPGTDDYHHEMELAVVLGAHAYRVTPADAMDVVLGAACALDMTRRDRQAEAKEKRRPWDVGKDVEGSAILGEVTRGFVPEGQCIRLSVNGEIRQDARLSEMVHSVPEIIADLSRLYHLAPGDVILTGTPAGVGAVQPGDVLDGSIEGLTPLHVTIGSKT</sequence>
<dbReference type="PATRIC" id="fig|935700.4.peg.3417"/>
<protein>
    <submittedName>
        <fullName evidence="3">NagK protein</fullName>
        <ecNumber evidence="3">3.7.1.20</ecNumber>
    </submittedName>
</protein>
<keyword evidence="4" id="KW-1185">Reference proteome</keyword>
<reference evidence="3 4" key="1">
    <citation type="submission" date="2015-02" db="EMBL/GenBank/DDBJ databases">
        <title>Genome Sequence of Jannaschia aquimarina DSM28248, a member of the Roseobacter clade.</title>
        <authorList>
            <person name="Voget S."/>
            <person name="Daniel R."/>
        </authorList>
    </citation>
    <scope>NUCLEOTIDE SEQUENCE [LARGE SCALE GENOMIC DNA]</scope>
    <source>
        <strain evidence="3 4">GSW-M26</strain>
    </source>
</reference>
<comment type="caution">
    <text evidence="3">The sequence shown here is derived from an EMBL/GenBank/DDBJ whole genome shotgun (WGS) entry which is preliminary data.</text>
</comment>
<evidence type="ECO:0000259" key="2">
    <source>
        <dbReference type="Pfam" id="PF01557"/>
    </source>
</evidence>
<proteinExistence type="predicted"/>
<evidence type="ECO:0000313" key="4">
    <source>
        <dbReference type="Proteomes" id="UP000032232"/>
    </source>
</evidence>
<dbReference type="InterPro" id="IPR036663">
    <property type="entry name" value="Fumarylacetoacetase_C_sf"/>
</dbReference>
<dbReference type="Gene3D" id="3.90.850.10">
    <property type="entry name" value="Fumarylacetoacetase-like, C-terminal domain"/>
    <property type="match status" value="1"/>
</dbReference>
<dbReference type="GO" id="GO:0034545">
    <property type="term" value="F:fumarylpyruvate hydrolase activity"/>
    <property type="evidence" value="ECO:0007669"/>
    <property type="project" value="UniProtKB-EC"/>
</dbReference>
<evidence type="ECO:0000313" key="3">
    <source>
        <dbReference type="EMBL" id="KIT14986.1"/>
    </source>
</evidence>
<dbReference type="EMBL" id="JYFE01000060">
    <property type="protein sequence ID" value="KIT14986.1"/>
    <property type="molecule type" value="Genomic_DNA"/>
</dbReference>
<dbReference type="OrthoDB" id="5197601at2"/>
<dbReference type="EC" id="3.7.1.20" evidence="3"/>
<keyword evidence="3" id="KW-0378">Hydrolase</keyword>
<dbReference type="GO" id="GO:0046872">
    <property type="term" value="F:metal ion binding"/>
    <property type="evidence" value="ECO:0007669"/>
    <property type="project" value="UniProtKB-KW"/>
</dbReference>